<feature type="domain" description="F-box" evidence="1">
    <location>
        <begin position="132"/>
        <end position="177"/>
    </location>
</feature>
<protein>
    <submittedName>
        <fullName evidence="2">F-box domain cyclin-like protein</fullName>
    </submittedName>
</protein>
<keyword evidence="4" id="KW-1185">Reference proteome</keyword>
<dbReference type="OrthoDB" id="4194555at2759"/>
<dbReference type="InterPro" id="IPR001810">
    <property type="entry name" value="F-box_dom"/>
</dbReference>
<reference evidence="2 4" key="1">
    <citation type="submission" date="2020-04" db="EMBL/GenBank/DDBJ databases">
        <title>Genome Assembly and Annotation of Botryosphaeria dothidea sdau 11-99, a Latent Pathogen of Apple Fruit Ring Rot in China.</title>
        <authorList>
            <person name="Yu C."/>
            <person name="Diao Y."/>
            <person name="Lu Q."/>
            <person name="Zhao J."/>
            <person name="Cui S."/>
            <person name="Peng C."/>
            <person name="He B."/>
            <person name="Liu H."/>
        </authorList>
    </citation>
    <scope>NUCLEOTIDE SEQUENCE [LARGE SCALE GENOMIC DNA]</scope>
    <source>
        <strain evidence="2">Sdau11-99</strain>
        <strain evidence="4">sdau11-99</strain>
    </source>
</reference>
<dbReference type="SUPFAM" id="SSF81383">
    <property type="entry name" value="F-box domain"/>
    <property type="match status" value="1"/>
</dbReference>
<evidence type="ECO:0000313" key="2">
    <source>
        <dbReference type="EMBL" id="KAF4301132.1"/>
    </source>
</evidence>
<dbReference type="PROSITE" id="PS50181">
    <property type="entry name" value="FBOX"/>
    <property type="match status" value="1"/>
</dbReference>
<organism evidence="2 4">
    <name type="scientific">Botryosphaeria dothidea</name>
    <dbReference type="NCBI Taxonomy" id="55169"/>
    <lineage>
        <taxon>Eukaryota</taxon>
        <taxon>Fungi</taxon>
        <taxon>Dikarya</taxon>
        <taxon>Ascomycota</taxon>
        <taxon>Pezizomycotina</taxon>
        <taxon>Dothideomycetes</taxon>
        <taxon>Dothideomycetes incertae sedis</taxon>
        <taxon>Botryosphaeriales</taxon>
        <taxon>Botryosphaeriaceae</taxon>
        <taxon>Botryosphaeria</taxon>
    </lineage>
</organism>
<gene>
    <name evidence="3" type="ORF">GTA08_BOTSDO07316</name>
    <name evidence="2" type="ORF">GTA08_BOTSDO11509</name>
</gene>
<evidence type="ECO:0000313" key="4">
    <source>
        <dbReference type="Proteomes" id="UP000572817"/>
    </source>
</evidence>
<dbReference type="EMBL" id="WWBZ02000040">
    <property type="protein sequence ID" value="KAF4304935.1"/>
    <property type="molecule type" value="Genomic_DNA"/>
</dbReference>
<dbReference type="Pfam" id="PF00646">
    <property type="entry name" value="F-box"/>
    <property type="match status" value="1"/>
</dbReference>
<name>A0A8H4IIK8_9PEZI</name>
<dbReference type="InterPro" id="IPR036047">
    <property type="entry name" value="F-box-like_dom_sf"/>
</dbReference>
<evidence type="ECO:0000259" key="1">
    <source>
        <dbReference type="PROSITE" id="PS50181"/>
    </source>
</evidence>
<accession>A0A8H4IIK8</accession>
<dbReference type="EMBL" id="WWBZ02000082">
    <property type="protein sequence ID" value="KAF4301132.1"/>
    <property type="molecule type" value="Genomic_DNA"/>
</dbReference>
<comment type="caution">
    <text evidence="2">The sequence shown here is derived from an EMBL/GenBank/DDBJ whole genome shotgun (WGS) entry which is preliminary data.</text>
</comment>
<evidence type="ECO:0000313" key="3">
    <source>
        <dbReference type="EMBL" id="KAF4304935.1"/>
    </source>
</evidence>
<dbReference type="Proteomes" id="UP000572817">
    <property type="component" value="Unassembled WGS sequence"/>
</dbReference>
<dbReference type="AlphaFoldDB" id="A0A8H4IIK8"/>
<sequence length="815" mass="91037">MPRSISYTDSSLPEDAASHQHLFPLKRPPNVQIVRRALTVPDVIFNMNPSALIAYTVPHSPNAFNVWPDKRPDNTPTAAYIAYPLPRKMSDMEEPMSSLVDFIWTDCREQPHLNAPPMYPTTTTATADAAKGPAYDRLPQEMWNAILKHLSHDDLKALRLTCRRLNQSATKALFDTVVVPFRPGMFSEELRAELENHSGKGKGRSTVINIFKSHGHHIKKFGLSYEVTEACLAHLPKLVQHDLLESYWGTYYWPSSPVHQPDDMPASVMEEIVGMKEALSDMPSLKELALSIDNGLGWLPGPDKSIRSQIIQDRIQLFPNPNGLPTRSRQAQQELWDFVKSQYKDQDKSFELSQAHLFRVERMGGRCDLPGPYTGIPRDLQHIDRRILLEATTPEGHPTDISSNDGFLVVAPDNWTRSCTSHPVQPSNLTEEQLEMLLKTQWAQDSLIDSYIIGVIDSETCRRVTVLNLACLPARCVPFFDRADFWDALPCLESLKLMIMGEIREMDKDFFGNASSISAMPLKGIQPFRTLLVNHIAQRSNIKNVTIGWVGGGEHASGMLGRNRHILPAPFMDIRTAASPYMMDDVSIFPHIEHLTFNNCWMTPRALDYLVDGHRQLKLRKLTLDSVSLQLLPVGAGGQMPTAGFRIPNPIPGRPDMVFPQREGSWPYVLDGISPGAHFGHFNGGTRNHRSKSSLKEIELISCGYSVLEATNAWSIESMDREFLDANNAAAIPDANAFPNSRRAVLESVMAKVRDVHLGTIVQHIPQVEADILEAMWGATLGWSDLDSRHAVALDGLRDGGTGRFSAVIRAPDLG</sequence>
<proteinExistence type="predicted"/>